<feature type="signal peptide" evidence="1">
    <location>
        <begin position="1"/>
        <end position="18"/>
    </location>
</feature>
<gene>
    <name evidence="2" type="ORF">ACGFYS_19850</name>
</gene>
<accession>A0ABW7BVL9</accession>
<dbReference type="EMBL" id="JBICZW010000011">
    <property type="protein sequence ID" value="MFG3191183.1"/>
    <property type="molecule type" value="Genomic_DNA"/>
</dbReference>
<keyword evidence="3" id="KW-1185">Reference proteome</keyword>
<evidence type="ECO:0000256" key="1">
    <source>
        <dbReference type="SAM" id="SignalP"/>
    </source>
</evidence>
<reference evidence="2 3" key="1">
    <citation type="submission" date="2024-10" db="EMBL/GenBank/DDBJ databases">
        <title>The Natural Products Discovery Center: Release of the First 8490 Sequenced Strains for Exploring Actinobacteria Biosynthetic Diversity.</title>
        <authorList>
            <person name="Kalkreuter E."/>
            <person name="Kautsar S.A."/>
            <person name="Yang D."/>
            <person name="Bader C.D."/>
            <person name="Teijaro C.N."/>
            <person name="Fluegel L."/>
            <person name="Davis C.M."/>
            <person name="Simpson J.R."/>
            <person name="Lauterbach L."/>
            <person name="Steele A.D."/>
            <person name="Gui C."/>
            <person name="Meng S."/>
            <person name="Li G."/>
            <person name="Viehrig K."/>
            <person name="Ye F."/>
            <person name="Su P."/>
            <person name="Kiefer A.F."/>
            <person name="Nichols A."/>
            <person name="Cepeda A.J."/>
            <person name="Yan W."/>
            <person name="Fan B."/>
            <person name="Jiang Y."/>
            <person name="Adhikari A."/>
            <person name="Zheng C.-J."/>
            <person name="Schuster L."/>
            <person name="Cowan T.M."/>
            <person name="Smanski M.J."/>
            <person name="Chevrette M.G."/>
            <person name="De Carvalho L.P.S."/>
            <person name="Shen B."/>
        </authorList>
    </citation>
    <scope>NUCLEOTIDE SEQUENCE [LARGE SCALE GENOMIC DNA]</scope>
    <source>
        <strain evidence="2 3">NPDC048229</strain>
    </source>
</reference>
<sequence length="68" mass="6837">MMLALAVQAVAMSALVLVDDGAGLTLVATIDQLAAALGATGPAFERWGARTRPRYARAAPEAAGAARA</sequence>
<feature type="chain" id="PRO_5045734129" evidence="1">
    <location>
        <begin position="19"/>
        <end position="68"/>
    </location>
</feature>
<proteinExistence type="predicted"/>
<keyword evidence="1" id="KW-0732">Signal</keyword>
<evidence type="ECO:0000313" key="3">
    <source>
        <dbReference type="Proteomes" id="UP001604282"/>
    </source>
</evidence>
<organism evidence="2 3">
    <name type="scientific">Streptomyces omiyaensis</name>
    <dbReference type="NCBI Taxonomy" id="68247"/>
    <lineage>
        <taxon>Bacteria</taxon>
        <taxon>Bacillati</taxon>
        <taxon>Actinomycetota</taxon>
        <taxon>Actinomycetes</taxon>
        <taxon>Kitasatosporales</taxon>
        <taxon>Streptomycetaceae</taxon>
        <taxon>Streptomyces</taxon>
    </lineage>
</organism>
<name>A0ABW7BVL9_9ACTN</name>
<protein>
    <submittedName>
        <fullName evidence="2">Uncharacterized protein</fullName>
    </submittedName>
</protein>
<comment type="caution">
    <text evidence="2">The sequence shown here is derived from an EMBL/GenBank/DDBJ whole genome shotgun (WGS) entry which is preliminary data.</text>
</comment>
<dbReference type="RefSeq" id="WP_392883179.1">
    <property type="nucleotide sequence ID" value="NZ_JBICZW010000011.1"/>
</dbReference>
<evidence type="ECO:0000313" key="2">
    <source>
        <dbReference type="EMBL" id="MFG3191183.1"/>
    </source>
</evidence>
<dbReference type="Proteomes" id="UP001604282">
    <property type="component" value="Unassembled WGS sequence"/>
</dbReference>